<keyword evidence="4" id="KW-0963">Cytoplasm</keyword>
<evidence type="ECO:0000256" key="5">
    <source>
        <dbReference type="ARBA" id="ARBA00023172"/>
    </source>
</evidence>
<comment type="similarity">
    <text evidence="2">Belongs to the RdgC family.</text>
</comment>
<dbReference type="PANTHER" id="PTHR38103">
    <property type="entry name" value="RECOMBINATION-ASSOCIATED PROTEIN RDGC"/>
    <property type="match status" value="1"/>
</dbReference>
<evidence type="ECO:0000256" key="3">
    <source>
        <dbReference type="ARBA" id="ARBA00022296"/>
    </source>
</evidence>
<feature type="domain" description="FtsK gamma" evidence="6">
    <location>
        <begin position="317"/>
        <end position="382"/>
    </location>
</feature>
<evidence type="ECO:0000313" key="8">
    <source>
        <dbReference type="Proteomes" id="UP000184248"/>
    </source>
</evidence>
<evidence type="ECO:0000256" key="2">
    <source>
        <dbReference type="ARBA" id="ARBA00008657"/>
    </source>
</evidence>
<proteinExistence type="inferred from homology"/>
<evidence type="ECO:0000256" key="4">
    <source>
        <dbReference type="ARBA" id="ARBA00022490"/>
    </source>
</evidence>
<dbReference type="AlphaFoldDB" id="A0A1M6T6J9"/>
<evidence type="ECO:0000313" key="7">
    <source>
        <dbReference type="EMBL" id="SHK52617.1"/>
    </source>
</evidence>
<dbReference type="SUPFAM" id="SSF46785">
    <property type="entry name" value="Winged helix' DNA-binding domain"/>
    <property type="match status" value="1"/>
</dbReference>
<reference evidence="8" key="1">
    <citation type="submission" date="2016-11" db="EMBL/GenBank/DDBJ databases">
        <authorList>
            <person name="Varghese N."/>
            <person name="Submissions S."/>
        </authorList>
    </citation>
    <scope>NUCLEOTIDE SEQUENCE [LARGE SCALE GENOMIC DNA]</scope>
    <source>
        <strain evidence="8">ALO Sharm</strain>
    </source>
</reference>
<dbReference type="GO" id="GO:0000018">
    <property type="term" value="P:regulation of DNA recombination"/>
    <property type="evidence" value="ECO:0007669"/>
    <property type="project" value="TreeGrafter"/>
</dbReference>
<dbReference type="Pfam" id="PF04381">
    <property type="entry name" value="RdgC"/>
    <property type="match status" value="1"/>
</dbReference>
<comment type="subcellular location">
    <subcellularLocation>
        <location evidence="1">Cytoplasm</location>
        <location evidence="1">Nucleoid</location>
    </subcellularLocation>
</comment>
<accession>A0A1M6T6J9</accession>
<gene>
    <name evidence="7" type="ORF">SAMN05192556_103233</name>
</gene>
<dbReference type="Gene3D" id="1.10.10.10">
    <property type="entry name" value="Winged helix-like DNA-binding domain superfamily/Winged helix DNA-binding domain"/>
    <property type="match status" value="1"/>
</dbReference>
<organism evidence="7 8">
    <name type="scientific">Halomonas caseinilytica</name>
    <dbReference type="NCBI Taxonomy" id="438744"/>
    <lineage>
        <taxon>Bacteria</taxon>
        <taxon>Pseudomonadati</taxon>
        <taxon>Pseudomonadota</taxon>
        <taxon>Gammaproteobacteria</taxon>
        <taxon>Oceanospirillales</taxon>
        <taxon>Halomonadaceae</taxon>
        <taxon>Halomonas</taxon>
    </lineage>
</organism>
<evidence type="ECO:0000256" key="1">
    <source>
        <dbReference type="ARBA" id="ARBA00004453"/>
    </source>
</evidence>
<dbReference type="Proteomes" id="UP000184248">
    <property type="component" value="Unassembled WGS sequence"/>
</dbReference>
<keyword evidence="5" id="KW-0233">DNA recombination</keyword>
<dbReference type="InterPro" id="IPR007476">
    <property type="entry name" value="RdgC"/>
</dbReference>
<dbReference type="Pfam" id="PF09397">
    <property type="entry name" value="FtsK_gamma"/>
    <property type="match status" value="1"/>
</dbReference>
<dbReference type="GO" id="GO:0003690">
    <property type="term" value="F:double-stranded DNA binding"/>
    <property type="evidence" value="ECO:0007669"/>
    <property type="project" value="TreeGrafter"/>
</dbReference>
<dbReference type="OrthoDB" id="5290530at2"/>
<name>A0A1M6T6J9_9GAMM</name>
<protein>
    <recommendedName>
        <fullName evidence="3">Recombination-associated protein RdgC</fullName>
    </recommendedName>
</protein>
<dbReference type="InterPro" id="IPR036388">
    <property type="entry name" value="WH-like_DNA-bd_sf"/>
</dbReference>
<sequence length="383" mass="42719">MWFKNLHLYRLHDAPGLDDAYLEGLLTAQAYRPLGGSEARRIGWTAPAGRGSEVLCHELQGHRLLTAVRQERPLPAGVVREEVEERVEALEATEGRKLRRQEKLTLKEQVYEELLPRAFVRTQRIDLWWDTQRQLIGINTSSRKRAEEALDLLRETLGSLKVTPLATQELPMRAMTTWLGDTGTRPADLVMGDMVELKAKGDDGVFRGRQVDLDNDEVQQLLEGGRQASKLALGVEGRMTFVLHDDLAIKSIRFDDAVIDEASQADDEGDPLVRLETDFLLMAQALGASIDRLIEWLGGEAQQADAAHNAPSELVDIEVEDPLMPEVRGFVIESGTAAVSAVQRQFKLGYNRAARLIEALERADVVSSMDNRGSRKVLQEVPS</sequence>
<dbReference type="EMBL" id="FRAL01000003">
    <property type="protein sequence ID" value="SHK52617.1"/>
    <property type="molecule type" value="Genomic_DNA"/>
</dbReference>
<dbReference type="InterPro" id="IPR036390">
    <property type="entry name" value="WH_DNA-bd_sf"/>
</dbReference>
<keyword evidence="8" id="KW-1185">Reference proteome</keyword>
<dbReference type="InterPro" id="IPR018541">
    <property type="entry name" value="Ftsk_gamma"/>
</dbReference>
<dbReference type="PANTHER" id="PTHR38103:SF1">
    <property type="entry name" value="RECOMBINATION-ASSOCIATED PROTEIN RDGC"/>
    <property type="match status" value="1"/>
</dbReference>
<evidence type="ECO:0000259" key="6">
    <source>
        <dbReference type="SMART" id="SM00843"/>
    </source>
</evidence>
<dbReference type="GO" id="GO:0006310">
    <property type="term" value="P:DNA recombination"/>
    <property type="evidence" value="ECO:0007669"/>
    <property type="project" value="UniProtKB-KW"/>
</dbReference>
<dbReference type="GO" id="GO:0043590">
    <property type="term" value="C:bacterial nucleoid"/>
    <property type="evidence" value="ECO:0007669"/>
    <property type="project" value="TreeGrafter"/>
</dbReference>
<dbReference type="SMART" id="SM00843">
    <property type="entry name" value="Ftsk_gamma"/>
    <property type="match status" value="1"/>
</dbReference>
<dbReference type="NCBIfam" id="NF001464">
    <property type="entry name" value="PRK00321.1-5"/>
    <property type="match status" value="1"/>
</dbReference>